<feature type="domain" description="Guanylate kinase-like" evidence="8">
    <location>
        <begin position="4"/>
        <end position="182"/>
    </location>
</feature>
<keyword evidence="3" id="KW-0808">Transferase</keyword>
<dbReference type="Gene3D" id="3.30.63.10">
    <property type="entry name" value="Guanylate Kinase phosphate binding domain"/>
    <property type="match status" value="1"/>
</dbReference>
<dbReference type="EMBL" id="UINC01161088">
    <property type="protein sequence ID" value="SVD60074.1"/>
    <property type="molecule type" value="Genomic_DNA"/>
</dbReference>
<dbReference type="InterPro" id="IPR008144">
    <property type="entry name" value="Guanylate_kin-like_dom"/>
</dbReference>
<evidence type="ECO:0000259" key="8">
    <source>
        <dbReference type="PROSITE" id="PS50052"/>
    </source>
</evidence>
<reference evidence="9" key="1">
    <citation type="submission" date="2018-05" db="EMBL/GenBank/DDBJ databases">
        <authorList>
            <person name="Lanie J.A."/>
            <person name="Ng W.-L."/>
            <person name="Kazmierczak K.M."/>
            <person name="Andrzejewski T.M."/>
            <person name="Davidsen T.M."/>
            <person name="Wayne K.J."/>
            <person name="Tettelin H."/>
            <person name="Glass J.I."/>
            <person name="Rusch D."/>
            <person name="Podicherti R."/>
            <person name="Tsui H.-C.T."/>
            <person name="Winkler M.E."/>
        </authorList>
    </citation>
    <scope>NUCLEOTIDE SEQUENCE</scope>
</reference>
<dbReference type="GO" id="GO:0005829">
    <property type="term" value="C:cytosol"/>
    <property type="evidence" value="ECO:0007669"/>
    <property type="project" value="TreeGrafter"/>
</dbReference>
<evidence type="ECO:0000256" key="6">
    <source>
        <dbReference type="ARBA" id="ARBA00022840"/>
    </source>
</evidence>
<accession>A0A382WNC5</accession>
<comment type="similarity">
    <text evidence="1">Belongs to the guanylate kinase family.</text>
</comment>
<dbReference type="AlphaFoldDB" id="A0A382WNC5"/>
<keyword evidence="5" id="KW-0418">Kinase</keyword>
<evidence type="ECO:0000256" key="1">
    <source>
        <dbReference type="ARBA" id="ARBA00005790"/>
    </source>
</evidence>
<dbReference type="SMART" id="SM00072">
    <property type="entry name" value="GuKc"/>
    <property type="match status" value="1"/>
</dbReference>
<dbReference type="PROSITE" id="PS50052">
    <property type="entry name" value="GUANYLATE_KINASE_2"/>
    <property type="match status" value="1"/>
</dbReference>
<evidence type="ECO:0000256" key="3">
    <source>
        <dbReference type="ARBA" id="ARBA00022679"/>
    </source>
</evidence>
<evidence type="ECO:0000256" key="4">
    <source>
        <dbReference type="ARBA" id="ARBA00022741"/>
    </source>
</evidence>
<name>A0A382WNC5_9ZZZZ</name>
<evidence type="ECO:0000256" key="5">
    <source>
        <dbReference type="ARBA" id="ARBA00022777"/>
    </source>
</evidence>
<dbReference type="PANTHER" id="PTHR23117">
    <property type="entry name" value="GUANYLATE KINASE-RELATED"/>
    <property type="match status" value="1"/>
</dbReference>
<feature type="non-terminal residue" evidence="9">
    <location>
        <position position="1"/>
    </location>
</feature>
<dbReference type="InterPro" id="IPR027417">
    <property type="entry name" value="P-loop_NTPase"/>
</dbReference>
<protein>
    <recommendedName>
        <fullName evidence="2">guanylate kinase</fullName>
        <ecNumber evidence="2">2.7.4.8</ecNumber>
    </recommendedName>
</protein>
<dbReference type="EC" id="2.7.4.8" evidence="2"/>
<keyword evidence="4" id="KW-0547">Nucleotide-binding</keyword>
<dbReference type="PANTHER" id="PTHR23117:SF13">
    <property type="entry name" value="GUANYLATE KINASE"/>
    <property type="match status" value="1"/>
</dbReference>
<dbReference type="CDD" id="cd00071">
    <property type="entry name" value="GMPK"/>
    <property type="match status" value="1"/>
</dbReference>
<keyword evidence="7" id="KW-0175">Coiled coil</keyword>
<dbReference type="FunFam" id="3.30.63.10:FF:000002">
    <property type="entry name" value="Guanylate kinase 1"/>
    <property type="match status" value="1"/>
</dbReference>
<dbReference type="Gene3D" id="3.40.50.300">
    <property type="entry name" value="P-loop containing nucleotide triphosphate hydrolases"/>
    <property type="match status" value="1"/>
</dbReference>
<dbReference type="SUPFAM" id="SSF52540">
    <property type="entry name" value="P-loop containing nucleoside triphosphate hydrolases"/>
    <property type="match status" value="1"/>
</dbReference>
<evidence type="ECO:0000256" key="7">
    <source>
        <dbReference type="SAM" id="Coils"/>
    </source>
</evidence>
<organism evidence="9">
    <name type="scientific">marine metagenome</name>
    <dbReference type="NCBI Taxonomy" id="408172"/>
    <lineage>
        <taxon>unclassified sequences</taxon>
        <taxon>metagenomes</taxon>
        <taxon>ecological metagenomes</taxon>
    </lineage>
</organism>
<feature type="coiled-coil region" evidence="7">
    <location>
        <begin position="134"/>
        <end position="161"/>
    </location>
</feature>
<dbReference type="InterPro" id="IPR017665">
    <property type="entry name" value="Guanylate_kinase"/>
</dbReference>
<dbReference type="InterPro" id="IPR008145">
    <property type="entry name" value="GK/Ca_channel_bsu"/>
</dbReference>
<sequence>VRKGSLFVVSAPSGTGKTSLVERLVELMPNMIESRSYTARSPRPGETNGVDYNFVNRKTFESMISRDQFLEWADVFGNLYGTSKADTEEKLASGLDVALVIDVNGARQVRQSGANATSIFILPPSPSILESRLRGRSQNSNQEIQERLKVAREEVKAFNEYDYVVINDEFDAALGRLKDIVSGGCARVPDARLDVDNIVATFELK</sequence>
<dbReference type="Pfam" id="PF00625">
    <property type="entry name" value="Guanylate_kin"/>
    <property type="match status" value="1"/>
</dbReference>
<dbReference type="GO" id="GO:0005524">
    <property type="term" value="F:ATP binding"/>
    <property type="evidence" value="ECO:0007669"/>
    <property type="project" value="UniProtKB-KW"/>
</dbReference>
<proteinExistence type="inferred from homology"/>
<keyword evidence="6" id="KW-0067">ATP-binding</keyword>
<dbReference type="NCBIfam" id="TIGR03263">
    <property type="entry name" value="guanyl_kin"/>
    <property type="match status" value="1"/>
</dbReference>
<dbReference type="GO" id="GO:0004385">
    <property type="term" value="F:GMP kinase activity"/>
    <property type="evidence" value="ECO:0007669"/>
    <property type="project" value="UniProtKB-EC"/>
</dbReference>
<evidence type="ECO:0000313" key="9">
    <source>
        <dbReference type="EMBL" id="SVD60074.1"/>
    </source>
</evidence>
<evidence type="ECO:0000256" key="2">
    <source>
        <dbReference type="ARBA" id="ARBA00012961"/>
    </source>
</evidence>
<dbReference type="HAMAP" id="MF_00328">
    <property type="entry name" value="Guanylate_kinase"/>
    <property type="match status" value="1"/>
</dbReference>
<gene>
    <name evidence="9" type="ORF">METZ01_LOCUS412928</name>
</gene>